<reference evidence="1 2" key="1">
    <citation type="journal article" date="2013" name="Genome Announc.">
        <title>Complete Genome Sequence of the Sesbania Symbiont and Rice Growth-Promoting Endophyte Rhizobium sp. Strain IRBG74.</title>
        <authorList>
            <person name="Crook M.B."/>
            <person name="Mitra S."/>
            <person name="Ane J.M."/>
            <person name="Sadowsky M.J."/>
            <person name="Gyaneshwar P."/>
        </authorList>
    </citation>
    <scope>NUCLEOTIDE SEQUENCE [LARGE SCALE GENOMIC DNA]</scope>
    <source>
        <strain evidence="1 2">IRBG74</strain>
    </source>
</reference>
<gene>
    <name evidence="1" type="ORF">BN877_I0686</name>
</gene>
<name>U4Q4Y9_9HYPH</name>
<dbReference type="Proteomes" id="UP000016944">
    <property type="component" value="Chromosome I"/>
</dbReference>
<dbReference type="HOGENOM" id="CLU_2957552_0_0_5"/>
<dbReference type="EMBL" id="HG518322">
    <property type="protein sequence ID" value="CDI07600.1"/>
    <property type="molecule type" value="Genomic_DNA"/>
</dbReference>
<evidence type="ECO:0000313" key="2">
    <source>
        <dbReference type="Proteomes" id="UP000016944"/>
    </source>
</evidence>
<organism evidence="1 2">
    <name type="scientific">Agrobacterium pusense</name>
    <dbReference type="NCBI Taxonomy" id="648995"/>
    <lineage>
        <taxon>Bacteria</taxon>
        <taxon>Pseudomonadati</taxon>
        <taxon>Pseudomonadota</taxon>
        <taxon>Alphaproteobacteria</taxon>
        <taxon>Hyphomicrobiales</taxon>
        <taxon>Rhizobiaceae</taxon>
        <taxon>Rhizobium/Agrobacterium group</taxon>
        <taxon>Agrobacterium</taxon>
    </lineage>
</organism>
<dbReference type="AlphaFoldDB" id="U4Q4Y9"/>
<protein>
    <submittedName>
        <fullName evidence="1">Uncharacterized protein</fullName>
    </submittedName>
</protein>
<evidence type="ECO:0000313" key="1">
    <source>
        <dbReference type="EMBL" id="CDI07600.1"/>
    </source>
</evidence>
<proteinExistence type="predicted"/>
<accession>U4Q4Y9</accession>
<dbReference type="KEGG" id="rir:BN877_I0686"/>
<sequence>MLRLQSCREKILLDCISLWAHTPAPFGSWSIGLARYDVAPVSVVPELSSKGLPTANRIC</sequence>